<reference evidence="1 2" key="1">
    <citation type="submission" date="2016-10" db="EMBL/GenBank/DDBJ databases">
        <title>Genome sequence of the basidiomycete white-rot fungus Trametes pubescens.</title>
        <authorList>
            <person name="Makela M.R."/>
            <person name="Granchi Z."/>
            <person name="Peng M."/>
            <person name="De Vries R.P."/>
            <person name="Grigoriev I."/>
            <person name="Riley R."/>
            <person name="Hilden K."/>
        </authorList>
    </citation>
    <scope>NUCLEOTIDE SEQUENCE [LARGE SCALE GENOMIC DNA]</scope>
    <source>
        <strain evidence="1 2">FBCC735</strain>
    </source>
</reference>
<evidence type="ECO:0000313" key="2">
    <source>
        <dbReference type="Proteomes" id="UP000184267"/>
    </source>
</evidence>
<dbReference type="Proteomes" id="UP000184267">
    <property type="component" value="Unassembled WGS sequence"/>
</dbReference>
<comment type="caution">
    <text evidence="1">The sequence shown here is derived from an EMBL/GenBank/DDBJ whole genome shotgun (WGS) entry which is preliminary data.</text>
</comment>
<dbReference type="AlphaFoldDB" id="A0A1M2VRW4"/>
<name>A0A1M2VRW4_TRAPU</name>
<protein>
    <submittedName>
        <fullName evidence="1">Uncharacterized protein</fullName>
    </submittedName>
</protein>
<accession>A0A1M2VRW4</accession>
<proteinExistence type="predicted"/>
<dbReference type="EMBL" id="MNAD01000790">
    <property type="protein sequence ID" value="OJT10316.1"/>
    <property type="molecule type" value="Genomic_DNA"/>
</dbReference>
<organism evidence="1 2">
    <name type="scientific">Trametes pubescens</name>
    <name type="common">White-rot fungus</name>
    <dbReference type="NCBI Taxonomy" id="154538"/>
    <lineage>
        <taxon>Eukaryota</taxon>
        <taxon>Fungi</taxon>
        <taxon>Dikarya</taxon>
        <taxon>Basidiomycota</taxon>
        <taxon>Agaricomycotina</taxon>
        <taxon>Agaricomycetes</taxon>
        <taxon>Polyporales</taxon>
        <taxon>Polyporaceae</taxon>
        <taxon>Trametes</taxon>
    </lineage>
</organism>
<sequence>MESLQPLEGHRPVAWRCGASRRTGGWVWAGHGMLRCTLRLSEKASARCEADRTRRLHRWRFHSPSE</sequence>
<evidence type="ECO:0000313" key="1">
    <source>
        <dbReference type="EMBL" id="OJT10316.1"/>
    </source>
</evidence>
<keyword evidence="2" id="KW-1185">Reference proteome</keyword>
<gene>
    <name evidence="1" type="ORF">TRAPUB_13184</name>
</gene>